<gene>
    <name evidence="1" type="ORF">PATL70BA_3171</name>
</gene>
<dbReference type="Proteomes" id="UP000279029">
    <property type="component" value="Chromosome"/>
</dbReference>
<sequence length="309" mass="34785">MKKLMVIILSIIMGLSGCNHQTSDEIVIAEQYGLAYAPLQIMKVKGFLEDELKGDTVVKWVKLANTAAIREAMLSDQLDVGFMGIPPFLIGVDQEMPWKIMTGLSQSPVGLITDHPSINNLEDLIYKGQIALPQPGSIQHILLAMALKDQIGESDLLDQQLIAMNHPEGYQALIGETQVIAQFTTPPYLFDGLKTNGIHMILSGEEAMGAPFTFIVGVCQENFYEEEASYKSFLRALDRAYIFMEDEKSETLAILSESYGLEEDILESYLYEMDMVYDREVLGVERFIAFMREEGYISKDIRQDDVLWD</sequence>
<proteinExistence type="predicted"/>
<reference evidence="1 2" key="1">
    <citation type="submission" date="2018-09" db="EMBL/GenBank/DDBJ databases">
        <authorList>
            <person name="Postec A."/>
        </authorList>
    </citation>
    <scope>NUCLEOTIDE SEQUENCE [LARGE SCALE GENOMIC DNA]</scope>
    <source>
        <strain evidence="1">70B-A</strain>
    </source>
</reference>
<dbReference type="KEGG" id="cbar:PATL70BA_3171"/>
<keyword evidence="2" id="KW-1185">Reference proteome</keyword>
<dbReference type="OrthoDB" id="9815602at2"/>
<dbReference type="RefSeq" id="WP_125138126.1">
    <property type="nucleotide sequence ID" value="NZ_LR130778.1"/>
</dbReference>
<accession>A0A3P7PGC8</accession>
<dbReference type="EMBL" id="LR130778">
    <property type="protein sequence ID" value="VDN49093.1"/>
    <property type="molecule type" value="Genomic_DNA"/>
</dbReference>
<protein>
    <submittedName>
        <fullName evidence="1">ABC transporter substrate-binding protein</fullName>
    </submittedName>
</protein>
<dbReference type="SUPFAM" id="SSF53850">
    <property type="entry name" value="Periplasmic binding protein-like II"/>
    <property type="match status" value="1"/>
</dbReference>
<dbReference type="PANTHER" id="PTHR30024:SF2">
    <property type="entry name" value="ABC TRANSPORTER SUBSTRATE-BINDING PROTEIN"/>
    <property type="match status" value="1"/>
</dbReference>
<evidence type="ECO:0000313" key="1">
    <source>
        <dbReference type="EMBL" id="VDN49093.1"/>
    </source>
</evidence>
<evidence type="ECO:0000313" key="2">
    <source>
        <dbReference type="Proteomes" id="UP000279029"/>
    </source>
</evidence>
<dbReference type="PANTHER" id="PTHR30024">
    <property type="entry name" value="ALIPHATIC SULFONATES-BINDING PROTEIN-RELATED"/>
    <property type="match status" value="1"/>
</dbReference>
<dbReference type="AlphaFoldDB" id="A0A3P7PGC8"/>
<name>A0A3P7PGC8_9FIRM</name>
<dbReference type="Gene3D" id="3.40.190.10">
    <property type="entry name" value="Periplasmic binding protein-like II"/>
    <property type="match status" value="2"/>
</dbReference>
<dbReference type="PROSITE" id="PS51257">
    <property type="entry name" value="PROKAR_LIPOPROTEIN"/>
    <property type="match status" value="1"/>
</dbReference>
<organism evidence="1 2">
    <name type="scientific">Petrocella atlantisensis</name>
    <dbReference type="NCBI Taxonomy" id="2173034"/>
    <lineage>
        <taxon>Bacteria</taxon>
        <taxon>Bacillati</taxon>
        <taxon>Bacillota</taxon>
        <taxon>Clostridia</taxon>
        <taxon>Lachnospirales</taxon>
        <taxon>Vallitaleaceae</taxon>
        <taxon>Petrocella</taxon>
    </lineage>
</organism>